<dbReference type="SUPFAM" id="SSF52374">
    <property type="entry name" value="Nucleotidylyl transferase"/>
    <property type="match status" value="1"/>
</dbReference>
<comment type="cofactor">
    <cofactor evidence="1">
        <name>Zn(2+)</name>
        <dbReference type="ChEBI" id="CHEBI:29105"/>
    </cofactor>
</comment>
<dbReference type="InterPro" id="IPR024909">
    <property type="entry name" value="Cys-tRNA/MSH_ligase"/>
</dbReference>
<keyword evidence="3" id="KW-0436">Ligase</keyword>
<evidence type="ECO:0000256" key="5">
    <source>
        <dbReference type="ARBA" id="ARBA00022741"/>
    </source>
</evidence>
<evidence type="ECO:0000256" key="4">
    <source>
        <dbReference type="ARBA" id="ARBA00022723"/>
    </source>
</evidence>
<evidence type="ECO:0000256" key="8">
    <source>
        <dbReference type="ARBA" id="ARBA00022917"/>
    </source>
</evidence>
<evidence type="ECO:0000313" key="13">
    <source>
        <dbReference type="EMBL" id="KKK94118.1"/>
    </source>
</evidence>
<gene>
    <name evidence="13" type="ORF">LCGC14_2686050</name>
</gene>
<dbReference type="CDD" id="cd00672">
    <property type="entry name" value="CysRS_core"/>
    <property type="match status" value="1"/>
</dbReference>
<dbReference type="PANTHER" id="PTHR10890">
    <property type="entry name" value="CYSTEINYL-TRNA SYNTHETASE"/>
    <property type="match status" value="1"/>
</dbReference>
<feature type="compositionally biased region" description="Basic residues" evidence="11">
    <location>
        <begin position="12"/>
        <end position="26"/>
    </location>
</feature>
<comment type="caution">
    <text evidence="13">The sequence shown here is derived from an EMBL/GenBank/DDBJ whole genome shotgun (WGS) entry which is preliminary data.</text>
</comment>
<keyword evidence="9" id="KW-0030">Aminoacyl-tRNA synthetase</keyword>
<dbReference type="GO" id="GO:0004817">
    <property type="term" value="F:cysteine-tRNA ligase activity"/>
    <property type="evidence" value="ECO:0007669"/>
    <property type="project" value="UniProtKB-EC"/>
</dbReference>
<evidence type="ECO:0000256" key="1">
    <source>
        <dbReference type="ARBA" id="ARBA00001947"/>
    </source>
</evidence>
<dbReference type="PANTHER" id="PTHR10890:SF3">
    <property type="entry name" value="CYSTEINE--TRNA LIGASE, CYTOPLASMIC"/>
    <property type="match status" value="1"/>
</dbReference>
<evidence type="ECO:0000259" key="12">
    <source>
        <dbReference type="Pfam" id="PF01406"/>
    </source>
</evidence>
<dbReference type="GO" id="GO:0005737">
    <property type="term" value="C:cytoplasm"/>
    <property type="evidence" value="ECO:0007669"/>
    <property type="project" value="TreeGrafter"/>
</dbReference>
<dbReference type="GO" id="GO:0006423">
    <property type="term" value="P:cysteinyl-tRNA aminoacylation"/>
    <property type="evidence" value="ECO:0007669"/>
    <property type="project" value="InterPro"/>
</dbReference>
<dbReference type="GO" id="GO:0046872">
    <property type="term" value="F:metal ion binding"/>
    <property type="evidence" value="ECO:0007669"/>
    <property type="project" value="UniProtKB-KW"/>
</dbReference>
<keyword evidence="8" id="KW-0648">Protein biosynthesis</keyword>
<keyword evidence="4" id="KW-0479">Metal-binding</keyword>
<evidence type="ECO:0000256" key="3">
    <source>
        <dbReference type="ARBA" id="ARBA00022598"/>
    </source>
</evidence>
<accession>A0A0F8ZJY3</accession>
<dbReference type="Gene3D" id="3.40.50.620">
    <property type="entry name" value="HUPs"/>
    <property type="match status" value="1"/>
</dbReference>
<proteinExistence type="predicted"/>
<dbReference type="EMBL" id="LAZR01047484">
    <property type="protein sequence ID" value="KKK94118.1"/>
    <property type="molecule type" value="Genomic_DNA"/>
</dbReference>
<evidence type="ECO:0000256" key="9">
    <source>
        <dbReference type="ARBA" id="ARBA00023146"/>
    </source>
</evidence>
<reference evidence="13" key="1">
    <citation type="journal article" date="2015" name="Nature">
        <title>Complex archaea that bridge the gap between prokaryotes and eukaryotes.</title>
        <authorList>
            <person name="Spang A."/>
            <person name="Saw J.H."/>
            <person name="Jorgensen S.L."/>
            <person name="Zaremba-Niedzwiedzka K."/>
            <person name="Martijn J."/>
            <person name="Lind A.E."/>
            <person name="van Eijk R."/>
            <person name="Schleper C."/>
            <person name="Guy L."/>
            <person name="Ettema T.J."/>
        </authorList>
    </citation>
    <scope>NUCLEOTIDE SEQUENCE</scope>
</reference>
<sequence length="339" mass="37587">MAERSAKGGRAPSRRRPRANAGSRKRAVLSLHNTLTGSKEPFAPLEPGLVKIYTCGPTVYRHAHIGNLRTYLIADWLRRLLEASGYRVRHVKNITDVGHMRQEMLERGEDKVIAAALAEGKTPAEIARFYTTAFLEDEGKLNILPAHVFPRASETVEEMVELTRTLVEKEFAYESGGNVYFAVDSFPEYGKLSGQVSSGLEEGVRVQADPLKRDQRDFALWKAAEPGRELVWPSPWGDGFPGWHIECSAMAAKHLGPRIDIHTGGVDNIFPHHEDEIAQSEAAFGHQHVTYWVHGQHLLVDGVKMAKSSGNTYTLSNLEARGLSRWLSATSAPLCTTDP</sequence>
<protein>
    <recommendedName>
        <fullName evidence="2">cysteine--tRNA ligase</fullName>
        <ecNumber evidence="2">6.1.1.16</ecNumber>
    </recommendedName>
    <alternativeName>
        <fullName evidence="10">Cysteinyl-tRNA synthetase</fullName>
    </alternativeName>
</protein>
<dbReference type="InterPro" id="IPR014729">
    <property type="entry name" value="Rossmann-like_a/b/a_fold"/>
</dbReference>
<dbReference type="PRINTS" id="PR00983">
    <property type="entry name" value="TRNASYNTHCYS"/>
</dbReference>
<dbReference type="GO" id="GO:0005524">
    <property type="term" value="F:ATP binding"/>
    <property type="evidence" value="ECO:0007669"/>
    <property type="project" value="UniProtKB-KW"/>
</dbReference>
<evidence type="ECO:0000256" key="10">
    <source>
        <dbReference type="ARBA" id="ARBA00031499"/>
    </source>
</evidence>
<evidence type="ECO:0000256" key="6">
    <source>
        <dbReference type="ARBA" id="ARBA00022833"/>
    </source>
</evidence>
<dbReference type="InterPro" id="IPR032678">
    <property type="entry name" value="tRNA-synt_1_cat_dom"/>
</dbReference>
<dbReference type="NCBIfam" id="TIGR00435">
    <property type="entry name" value="cysS"/>
    <property type="match status" value="1"/>
</dbReference>
<feature type="non-terminal residue" evidence="13">
    <location>
        <position position="339"/>
    </location>
</feature>
<evidence type="ECO:0000256" key="11">
    <source>
        <dbReference type="SAM" id="MobiDB-lite"/>
    </source>
</evidence>
<dbReference type="Pfam" id="PF01406">
    <property type="entry name" value="tRNA-synt_1e"/>
    <property type="match status" value="1"/>
</dbReference>
<dbReference type="AlphaFoldDB" id="A0A0F8ZJY3"/>
<dbReference type="EC" id="6.1.1.16" evidence="2"/>
<keyword evidence="6" id="KW-0862">Zinc</keyword>
<keyword evidence="5" id="KW-0547">Nucleotide-binding</keyword>
<feature type="region of interest" description="Disordered" evidence="11">
    <location>
        <begin position="1"/>
        <end position="26"/>
    </location>
</feature>
<feature type="domain" description="tRNA synthetases class I catalytic" evidence="12">
    <location>
        <begin position="42"/>
        <end position="317"/>
    </location>
</feature>
<evidence type="ECO:0000256" key="7">
    <source>
        <dbReference type="ARBA" id="ARBA00022840"/>
    </source>
</evidence>
<keyword evidence="7" id="KW-0067">ATP-binding</keyword>
<dbReference type="InterPro" id="IPR015803">
    <property type="entry name" value="Cys-tRNA-ligase"/>
</dbReference>
<name>A0A0F8ZJY3_9ZZZZ</name>
<evidence type="ECO:0000256" key="2">
    <source>
        <dbReference type="ARBA" id="ARBA00012832"/>
    </source>
</evidence>
<organism evidence="13">
    <name type="scientific">marine sediment metagenome</name>
    <dbReference type="NCBI Taxonomy" id="412755"/>
    <lineage>
        <taxon>unclassified sequences</taxon>
        <taxon>metagenomes</taxon>
        <taxon>ecological metagenomes</taxon>
    </lineage>
</organism>